<accession>A0A839SAU4</accession>
<comment type="caution">
    <text evidence="1">The sequence shown here is derived from an EMBL/GenBank/DDBJ whole genome shotgun (WGS) entry which is preliminary data.</text>
</comment>
<keyword evidence="2" id="KW-1185">Reference proteome</keyword>
<dbReference type="Proteomes" id="UP000539265">
    <property type="component" value="Unassembled WGS sequence"/>
</dbReference>
<gene>
    <name evidence="1" type="ORF">FHS11_001363</name>
</gene>
<dbReference type="AlphaFoldDB" id="A0A839SAU4"/>
<sequence length="60" mass="6785">MRAIGSARPLLCPVSPSKNPSPVFQYRKIIISYFGKIGVFKVNLKEENFKASLLPLFLFI</sequence>
<evidence type="ECO:0000313" key="1">
    <source>
        <dbReference type="EMBL" id="MBB3054946.1"/>
    </source>
</evidence>
<organism evidence="1 2">
    <name type="scientific">Mucilaginibacter gotjawali</name>
    <dbReference type="NCBI Taxonomy" id="1550579"/>
    <lineage>
        <taxon>Bacteria</taxon>
        <taxon>Pseudomonadati</taxon>
        <taxon>Bacteroidota</taxon>
        <taxon>Sphingobacteriia</taxon>
        <taxon>Sphingobacteriales</taxon>
        <taxon>Sphingobacteriaceae</taxon>
        <taxon>Mucilaginibacter</taxon>
    </lineage>
</organism>
<reference evidence="1" key="1">
    <citation type="submission" date="2020-08" db="EMBL/GenBank/DDBJ databases">
        <title>Genomic Encyclopedia of Type Strains, Phase III (KMG-III): the genomes of soil and plant-associated and newly described type strains.</title>
        <authorList>
            <person name="Whitman W."/>
        </authorList>
    </citation>
    <scope>NUCLEOTIDE SEQUENCE [LARGE SCALE GENOMIC DNA]</scope>
    <source>
        <strain evidence="1">CECT 8628</strain>
    </source>
</reference>
<proteinExistence type="predicted"/>
<evidence type="ECO:0000313" key="2">
    <source>
        <dbReference type="Proteomes" id="UP000539265"/>
    </source>
</evidence>
<dbReference type="EMBL" id="JACHWX010000003">
    <property type="protein sequence ID" value="MBB3054946.1"/>
    <property type="molecule type" value="Genomic_DNA"/>
</dbReference>
<protein>
    <submittedName>
        <fullName evidence="1">Uncharacterized protein</fullName>
    </submittedName>
</protein>
<name>A0A839SAU4_9SPHI</name>